<dbReference type="AlphaFoldDB" id="A0A2I1G5A1"/>
<gene>
    <name evidence="2" type="ORF">RhiirA4_396548</name>
</gene>
<protein>
    <submittedName>
        <fullName evidence="2">Uncharacterized protein</fullName>
    </submittedName>
</protein>
<dbReference type="Proteomes" id="UP000234323">
    <property type="component" value="Unassembled WGS sequence"/>
</dbReference>
<dbReference type="VEuPathDB" id="FungiDB:FUN_005149"/>
<keyword evidence="3" id="KW-1185">Reference proteome</keyword>
<comment type="caution">
    <text evidence="2">The sequence shown here is derived from an EMBL/GenBank/DDBJ whole genome shotgun (WGS) entry which is preliminary data.</text>
</comment>
<reference evidence="2 3" key="1">
    <citation type="submission" date="2015-10" db="EMBL/GenBank/DDBJ databases">
        <title>Genome analyses suggest a sexual origin of heterokaryosis in a supposedly ancient asexual fungus.</title>
        <authorList>
            <person name="Ropars J."/>
            <person name="Sedzielewska K."/>
            <person name="Noel J."/>
            <person name="Charron P."/>
            <person name="Farinelli L."/>
            <person name="Marton T."/>
            <person name="Kruger M."/>
            <person name="Pelin A."/>
            <person name="Brachmann A."/>
            <person name="Corradi N."/>
        </authorList>
    </citation>
    <scope>NUCLEOTIDE SEQUENCE [LARGE SCALE GENOMIC DNA]</scope>
    <source>
        <strain evidence="2 3">A4</strain>
    </source>
</reference>
<evidence type="ECO:0000256" key="1">
    <source>
        <dbReference type="SAM" id="SignalP"/>
    </source>
</evidence>
<evidence type="ECO:0000313" key="2">
    <source>
        <dbReference type="EMBL" id="PKY41817.1"/>
    </source>
</evidence>
<feature type="chain" id="PRO_5014161364" evidence="1">
    <location>
        <begin position="23"/>
        <end position="107"/>
    </location>
</feature>
<dbReference type="VEuPathDB" id="FungiDB:RhiirFUN_007328"/>
<dbReference type="EMBL" id="LLXI01000167">
    <property type="protein sequence ID" value="PKY41817.1"/>
    <property type="molecule type" value="Genomic_DNA"/>
</dbReference>
<evidence type="ECO:0000313" key="3">
    <source>
        <dbReference type="Proteomes" id="UP000234323"/>
    </source>
</evidence>
<organism evidence="2 3">
    <name type="scientific">Rhizophagus irregularis</name>
    <dbReference type="NCBI Taxonomy" id="588596"/>
    <lineage>
        <taxon>Eukaryota</taxon>
        <taxon>Fungi</taxon>
        <taxon>Fungi incertae sedis</taxon>
        <taxon>Mucoromycota</taxon>
        <taxon>Glomeromycotina</taxon>
        <taxon>Glomeromycetes</taxon>
        <taxon>Glomerales</taxon>
        <taxon>Glomeraceae</taxon>
        <taxon>Rhizophagus</taxon>
    </lineage>
</organism>
<dbReference type="VEuPathDB" id="FungiDB:RhiirA1_422414"/>
<dbReference type="OrthoDB" id="2307522at2759"/>
<name>A0A2I1G5A1_9GLOM</name>
<feature type="signal peptide" evidence="1">
    <location>
        <begin position="1"/>
        <end position="22"/>
    </location>
</feature>
<sequence length="107" mass="11443">MIKKLFLILVLAIVAFSAFTSATPTNFKRESNISQVTKTETLVSGRLQCPNNFKACPDMSGCCPTGTKCLRNNKCNVPCPSNAKICSNGACCIKGSTCTSDGRCVIR</sequence>
<proteinExistence type="predicted"/>
<keyword evidence="1" id="KW-0732">Signal</keyword>
<accession>A0A2I1G5A1</accession>